<feature type="transmembrane region" description="Helical" evidence="8">
    <location>
        <begin position="555"/>
        <end position="576"/>
    </location>
</feature>
<feature type="signal peptide" evidence="9">
    <location>
        <begin position="1"/>
        <end position="18"/>
    </location>
</feature>
<feature type="transmembrane region" description="Helical" evidence="8">
    <location>
        <begin position="672"/>
        <end position="691"/>
    </location>
</feature>
<dbReference type="EMBL" id="CADEPI010000109">
    <property type="protein sequence ID" value="CAB3375196.1"/>
    <property type="molecule type" value="Genomic_DNA"/>
</dbReference>
<keyword evidence="7" id="KW-0325">Glycoprotein</keyword>
<evidence type="ECO:0000256" key="5">
    <source>
        <dbReference type="ARBA" id="ARBA00022989"/>
    </source>
</evidence>
<evidence type="ECO:0000256" key="3">
    <source>
        <dbReference type="ARBA" id="ARBA00022692"/>
    </source>
</evidence>
<accession>A0A8S1D459</accession>
<evidence type="ECO:0008006" key="12">
    <source>
        <dbReference type="Google" id="ProtNLM"/>
    </source>
</evidence>
<dbReference type="AlphaFoldDB" id="A0A8S1D459"/>
<sequence length="756" mass="85769">MLILWCFALLFAASQSSATTSELSAIVIDAQLNTSYVQSVNSTSEIIFLYSNVSQIHARAPARISVSSSEASHDSPVLVVVRQQRGVLSWQLPYATDRGSYTSVSRTLCPASLFKSEVETQENLIVSVSTSSHLNVAFTVLVEVESNFELKIDNERNTTVSPSQPRFFSFEFPLEVNTVLLEADSSDNTCMTISLQERNCPVYDLEGTVMFEGSWQTMTKKGGITLSREKFPDGFFIVLVVHGDDTACLTNTPFESSSRQKNVVFSLRKKISYDEYLVATFGAFGVFAVFYCISFIVAVLHQMSRRRQRNAAATTDVQNECLLEGLEEENETVADPRSREERLRRKVNAGEPVFVSDMSRSGSTELRRSAQKYLWNILTVATFYGLPVVQLVITYQRVLNNTGNQDLCFYNFLCSHPVSVLSDFNHVFSNVGYGLLGLLFVMLVYRRERRHLKAVALDPTRDTVLGLPQQFGLFYALGVALISEGVLSACYHVCPNQQNFQFDTSFMYVIAMMCMLRIYQNRHPDIHASAYTTFAMLAFVILIGMIGVLTGTVIFWSLFTAVHMTLCLLLSAQVYYMGCWNLDLGVPARVWEAYTQPGLSFKTRILPVYPKRMALLIIGILVNVALSVVGLMFRPKNFASYLLAIFMANLNIYVWFYIVMKLVHRERISWPSLFHILASFVLWGLSLFYFFHKNISWQETPALSRTYNHPCDLLDFYDYHDIWHFLSAASMFFSFMVLLTLDDDLRLVPRTQISVF</sequence>
<feature type="transmembrane region" description="Helical" evidence="8">
    <location>
        <begin position="531"/>
        <end position="549"/>
    </location>
</feature>
<dbReference type="Pfam" id="PF13965">
    <property type="entry name" value="SID-1_RNA_chan"/>
    <property type="match status" value="1"/>
</dbReference>
<dbReference type="PANTHER" id="PTHR12185">
    <property type="entry name" value="SID1 TRANSMEMBRANE FAMILY MEMEBER"/>
    <property type="match status" value="1"/>
</dbReference>
<dbReference type="GO" id="GO:0051033">
    <property type="term" value="F:RNA transmembrane transporter activity"/>
    <property type="evidence" value="ECO:0007669"/>
    <property type="project" value="TreeGrafter"/>
</dbReference>
<evidence type="ECO:0000313" key="11">
    <source>
        <dbReference type="Proteomes" id="UP000494165"/>
    </source>
</evidence>
<comment type="similarity">
    <text evidence="2">Belongs to the SID1 family.</text>
</comment>
<comment type="caution">
    <text evidence="10">The sequence shown here is derived from an EMBL/GenBank/DDBJ whole genome shotgun (WGS) entry which is preliminary data.</text>
</comment>
<feature type="transmembrane region" description="Helical" evidence="8">
    <location>
        <begin position="373"/>
        <end position="393"/>
    </location>
</feature>
<evidence type="ECO:0000256" key="7">
    <source>
        <dbReference type="ARBA" id="ARBA00023180"/>
    </source>
</evidence>
<keyword evidence="11" id="KW-1185">Reference proteome</keyword>
<feature type="transmembrane region" description="Helical" evidence="8">
    <location>
        <begin position="471"/>
        <end position="494"/>
    </location>
</feature>
<keyword evidence="6 8" id="KW-0472">Membrane</keyword>
<keyword evidence="4 9" id="KW-0732">Signal</keyword>
<feature type="transmembrane region" description="Helical" evidence="8">
    <location>
        <begin position="427"/>
        <end position="445"/>
    </location>
</feature>
<evidence type="ECO:0000256" key="6">
    <source>
        <dbReference type="ARBA" id="ARBA00023136"/>
    </source>
</evidence>
<name>A0A8S1D459_9INSE</name>
<feature type="transmembrane region" description="Helical" evidence="8">
    <location>
        <begin position="613"/>
        <end position="633"/>
    </location>
</feature>
<dbReference type="GO" id="GO:0005764">
    <property type="term" value="C:lysosome"/>
    <property type="evidence" value="ECO:0007669"/>
    <property type="project" value="TreeGrafter"/>
</dbReference>
<feature type="transmembrane region" description="Helical" evidence="8">
    <location>
        <begin position="500"/>
        <end position="519"/>
    </location>
</feature>
<evidence type="ECO:0000256" key="4">
    <source>
        <dbReference type="ARBA" id="ARBA00022729"/>
    </source>
</evidence>
<keyword evidence="3 8" id="KW-0812">Transmembrane</keyword>
<evidence type="ECO:0000256" key="8">
    <source>
        <dbReference type="SAM" id="Phobius"/>
    </source>
</evidence>
<organism evidence="10 11">
    <name type="scientific">Cloeon dipterum</name>
    <dbReference type="NCBI Taxonomy" id="197152"/>
    <lineage>
        <taxon>Eukaryota</taxon>
        <taxon>Metazoa</taxon>
        <taxon>Ecdysozoa</taxon>
        <taxon>Arthropoda</taxon>
        <taxon>Hexapoda</taxon>
        <taxon>Insecta</taxon>
        <taxon>Pterygota</taxon>
        <taxon>Palaeoptera</taxon>
        <taxon>Ephemeroptera</taxon>
        <taxon>Pisciforma</taxon>
        <taxon>Baetidae</taxon>
        <taxon>Cloeon</taxon>
    </lineage>
</organism>
<comment type="subcellular location">
    <subcellularLocation>
        <location evidence="1">Membrane</location>
        <topology evidence="1">Multi-pass membrane protein</topology>
    </subcellularLocation>
</comment>
<feature type="transmembrane region" description="Helical" evidence="8">
    <location>
        <begin position="639"/>
        <end position="660"/>
    </location>
</feature>
<feature type="transmembrane region" description="Helical" evidence="8">
    <location>
        <begin position="722"/>
        <end position="741"/>
    </location>
</feature>
<protein>
    <recommendedName>
        <fullName evidence="12">SID1 transmembrane family member 1</fullName>
    </recommendedName>
</protein>
<evidence type="ECO:0000256" key="1">
    <source>
        <dbReference type="ARBA" id="ARBA00004141"/>
    </source>
</evidence>
<dbReference type="GO" id="GO:0003725">
    <property type="term" value="F:double-stranded RNA binding"/>
    <property type="evidence" value="ECO:0007669"/>
    <property type="project" value="TreeGrafter"/>
</dbReference>
<dbReference type="PANTHER" id="PTHR12185:SF14">
    <property type="entry name" value="CHOLESTEROL UPTAKE PROTEIN 1"/>
    <property type="match status" value="1"/>
</dbReference>
<reference evidence="10 11" key="1">
    <citation type="submission" date="2020-04" db="EMBL/GenBank/DDBJ databases">
        <authorList>
            <person name="Alioto T."/>
            <person name="Alioto T."/>
            <person name="Gomez Garrido J."/>
        </authorList>
    </citation>
    <scope>NUCLEOTIDE SEQUENCE [LARGE SCALE GENOMIC DNA]</scope>
</reference>
<feature type="transmembrane region" description="Helical" evidence="8">
    <location>
        <begin position="276"/>
        <end position="300"/>
    </location>
</feature>
<proteinExistence type="inferred from homology"/>
<gene>
    <name evidence="10" type="ORF">CLODIP_2_CD04670</name>
</gene>
<dbReference type="InterPro" id="IPR025958">
    <property type="entry name" value="SID1_TM_fam"/>
</dbReference>
<evidence type="ECO:0000256" key="9">
    <source>
        <dbReference type="SAM" id="SignalP"/>
    </source>
</evidence>
<evidence type="ECO:0000313" key="10">
    <source>
        <dbReference type="EMBL" id="CAB3375196.1"/>
    </source>
</evidence>
<keyword evidence="5 8" id="KW-1133">Transmembrane helix</keyword>
<feature type="chain" id="PRO_5035793120" description="SID1 transmembrane family member 1" evidence="9">
    <location>
        <begin position="19"/>
        <end position="756"/>
    </location>
</feature>
<dbReference type="GO" id="GO:0005886">
    <property type="term" value="C:plasma membrane"/>
    <property type="evidence" value="ECO:0007669"/>
    <property type="project" value="TreeGrafter"/>
</dbReference>
<evidence type="ECO:0000256" key="2">
    <source>
        <dbReference type="ARBA" id="ARBA00006618"/>
    </source>
</evidence>
<dbReference type="OrthoDB" id="416618at2759"/>
<dbReference type="Proteomes" id="UP000494165">
    <property type="component" value="Unassembled WGS sequence"/>
</dbReference>